<name>A0A1Q8ESV4_9PSED</name>
<dbReference type="AlphaFoldDB" id="A0A1Q8ESV4"/>
<dbReference type="OrthoDB" id="9788272at2"/>
<reference evidence="2 3" key="1">
    <citation type="submission" date="2016-12" db="EMBL/GenBank/DDBJ databases">
        <authorList>
            <person name="Song W.-J."/>
            <person name="Kurnit D.M."/>
        </authorList>
    </citation>
    <scope>NUCLEOTIDE SEQUENCE [LARGE SCALE GENOMIC DNA]</scope>
    <source>
        <strain evidence="2 3">PCL1601</strain>
    </source>
</reference>
<evidence type="ECO:0000259" key="1">
    <source>
        <dbReference type="Pfam" id="PF00483"/>
    </source>
</evidence>
<evidence type="ECO:0000313" key="2">
    <source>
        <dbReference type="EMBL" id="OLF54858.1"/>
    </source>
</evidence>
<proteinExistence type="predicted"/>
<dbReference type="Proteomes" id="UP000185578">
    <property type="component" value="Unassembled WGS sequence"/>
</dbReference>
<evidence type="ECO:0000313" key="3">
    <source>
        <dbReference type="Proteomes" id="UP000185578"/>
    </source>
</evidence>
<dbReference type="InterPro" id="IPR029044">
    <property type="entry name" value="Nucleotide-diphossugar_trans"/>
</dbReference>
<dbReference type="InterPro" id="IPR005835">
    <property type="entry name" value="NTP_transferase_dom"/>
</dbReference>
<sequence>MRAYILCGGFGTRLSSVLQGSQKAVVDVHGRPFLGLVLEQLKQAGLDEAVLCAHYRADQLAELLPALAAQSGLKLRLVVEEQPMGTGGAVLQALREVPAEGRYLVLNADTYLDQQAYRLALGAAADCVLGAMVEDRSRYGSLACAPDQRLLALNEKGAGGPGLVNAGVYGFAAQALDQFELQACSMEQLILPRLIDRQRLHVVQYSGPFIDIGTPDSLSAFKSSVQEVGKP</sequence>
<keyword evidence="2" id="KW-0378">Hydrolase</keyword>
<dbReference type="EMBL" id="MSCT01000008">
    <property type="protein sequence ID" value="OLF54858.1"/>
    <property type="molecule type" value="Genomic_DNA"/>
</dbReference>
<gene>
    <name evidence="2" type="ORF">BTN82_07585</name>
</gene>
<dbReference type="SUPFAM" id="SSF53448">
    <property type="entry name" value="Nucleotide-diphospho-sugar transferases"/>
    <property type="match status" value="1"/>
</dbReference>
<organism evidence="2 3">
    <name type="scientific">Pseudomonas chlororaphis</name>
    <dbReference type="NCBI Taxonomy" id="587753"/>
    <lineage>
        <taxon>Bacteria</taxon>
        <taxon>Pseudomonadati</taxon>
        <taxon>Pseudomonadota</taxon>
        <taxon>Gammaproteobacteria</taxon>
        <taxon>Pseudomonadales</taxon>
        <taxon>Pseudomonadaceae</taxon>
        <taxon>Pseudomonas</taxon>
    </lineage>
</organism>
<feature type="domain" description="Nucleotidyl transferase" evidence="1">
    <location>
        <begin position="4"/>
        <end position="222"/>
    </location>
</feature>
<comment type="caution">
    <text evidence="2">The sequence shown here is derived from an EMBL/GenBank/DDBJ whole genome shotgun (WGS) entry which is preliminary data.</text>
</comment>
<dbReference type="GO" id="GO:0016787">
    <property type="term" value="F:hydrolase activity"/>
    <property type="evidence" value="ECO:0007669"/>
    <property type="project" value="UniProtKB-KW"/>
</dbReference>
<dbReference type="InterPro" id="IPR050486">
    <property type="entry name" value="Mannose-1P_guanyltransferase"/>
</dbReference>
<dbReference type="PANTHER" id="PTHR22572">
    <property type="entry name" value="SUGAR-1-PHOSPHATE GUANYL TRANSFERASE"/>
    <property type="match status" value="1"/>
</dbReference>
<protein>
    <submittedName>
        <fullName evidence="2">HAD family hydrolase</fullName>
    </submittedName>
</protein>
<accession>A0A1Q8ESV4</accession>
<dbReference type="Pfam" id="PF00483">
    <property type="entry name" value="NTP_transferase"/>
    <property type="match status" value="1"/>
</dbReference>
<dbReference type="Gene3D" id="3.90.550.10">
    <property type="entry name" value="Spore Coat Polysaccharide Biosynthesis Protein SpsA, Chain A"/>
    <property type="match status" value="1"/>
</dbReference>
<dbReference type="RefSeq" id="WP_075118541.1">
    <property type="nucleotide sequence ID" value="NZ_MSCT01000008.1"/>
</dbReference>